<protein>
    <submittedName>
        <fullName evidence="1">Cytochrome b6-f complex subunit PetP</fullName>
    </submittedName>
</protein>
<accession>A0A1Z1MCR8</accession>
<name>A0A1Z1MCR8_9FLOR</name>
<evidence type="ECO:0000313" key="1">
    <source>
        <dbReference type="EMBL" id="ARW63756.1"/>
    </source>
</evidence>
<dbReference type="EMBL" id="MF101429">
    <property type="protein sequence ID" value="ARW63756.1"/>
    <property type="molecule type" value="Genomic_DNA"/>
</dbReference>
<reference evidence="1" key="1">
    <citation type="journal article" date="2017" name="J. Phycol.">
        <title>Analysis of chloroplast genomes and a supermatrix inform reclassification of the Rhodomelaceae (Rhodophyta).</title>
        <authorList>
            <person name="Diaz-Tapia P."/>
            <person name="Maggs C.A."/>
            <person name="West J.A."/>
            <person name="Verbruggen H."/>
        </authorList>
    </citation>
    <scope>NUCLEOTIDE SEQUENCE</scope>
    <source>
        <strain evidence="1">PD620</strain>
    </source>
</reference>
<keyword evidence="1" id="KW-0150">Chloroplast</keyword>
<sequence>MNHITITINNIPSKIKERIIKHFFKKISLVGYKKISTQCKIPVIEFSNKTRIWVLKHEIENPTTV</sequence>
<organism evidence="1">
    <name type="scientific">Chondria sp.</name>
    <name type="common">in: red algae</name>
    <dbReference type="NCBI Taxonomy" id="1982705"/>
    <lineage>
        <taxon>Eukaryota</taxon>
        <taxon>Rhodophyta</taxon>
        <taxon>Florideophyceae</taxon>
        <taxon>Rhodymeniophycidae</taxon>
        <taxon>Ceramiales</taxon>
        <taxon>Rhodomelaceae</taxon>
        <taxon>Chondrieae</taxon>
        <taxon>Chondria</taxon>
    </lineage>
</organism>
<keyword evidence="1" id="KW-0934">Plastid</keyword>
<geneLocation type="chloroplast" evidence="1"/>
<gene>
    <name evidence="1" type="primary">petP</name>
</gene>
<proteinExistence type="predicted"/>
<dbReference type="AlphaFoldDB" id="A0A1Z1MCR8"/>